<accession>A0A0D9Y675</accession>
<comment type="catalytic activity">
    <reaction evidence="5">
        <text>an epoxide + H2O = an ethanediol</text>
        <dbReference type="Rhea" id="RHEA:19037"/>
        <dbReference type="ChEBI" id="CHEBI:15377"/>
        <dbReference type="ChEBI" id="CHEBI:32955"/>
        <dbReference type="ChEBI" id="CHEBI:140594"/>
        <dbReference type="EC" id="3.3.2.10"/>
    </reaction>
    <physiologicalReaction direction="left-to-right" evidence="5">
        <dbReference type="Rhea" id="RHEA:19038"/>
    </physiologicalReaction>
</comment>
<feature type="domain" description="AB hydrolase-1" evidence="8">
    <location>
        <begin position="415"/>
        <end position="530"/>
    </location>
</feature>
<dbReference type="Pfam" id="PF00561">
    <property type="entry name" value="Abhydrolase_1"/>
    <property type="match status" value="2"/>
</dbReference>
<dbReference type="InterPro" id="IPR000639">
    <property type="entry name" value="Epox_hydrolase-like"/>
</dbReference>
<evidence type="ECO:0000256" key="5">
    <source>
        <dbReference type="ARBA" id="ARBA00051067"/>
    </source>
</evidence>
<evidence type="ECO:0000256" key="3">
    <source>
        <dbReference type="ARBA" id="ARBA00022801"/>
    </source>
</evidence>
<reference evidence="9" key="1">
    <citation type="submission" date="2013-08" db="EMBL/GenBank/DDBJ databases">
        <title>Oryza genome evolution.</title>
        <authorList>
            <person name="Wing R.A."/>
            <person name="Panaud O."/>
            <person name="Oliveira A.C."/>
        </authorList>
    </citation>
    <scope>NUCLEOTIDE SEQUENCE</scope>
</reference>
<reference evidence="9" key="3">
    <citation type="submission" date="2018-05" db="EMBL/GenBank/DDBJ databases">
        <title>OgluRS3 (Oryza glumaepatula Reference Sequence Version 3).</title>
        <authorList>
            <person name="Zhang J."/>
            <person name="Kudrna D."/>
            <person name="Lee S."/>
            <person name="Talag J."/>
            <person name="Welchert J."/>
            <person name="Wing R.A."/>
        </authorList>
    </citation>
    <scope>NUCLEOTIDE SEQUENCE [LARGE SCALE GENOMIC DNA]</scope>
</reference>
<dbReference type="STRING" id="40148.A0A0D9Y675"/>
<reference evidence="9" key="2">
    <citation type="submission" date="2015-04" db="UniProtKB">
        <authorList>
            <consortium name="EnsemblPlants"/>
        </authorList>
    </citation>
    <scope>IDENTIFICATION</scope>
</reference>
<sequence length="706" mass="77636">MAAAEVRHRTVEVASGVRLHVAEAGPEDGPAVLLVHGFPELWYSWRHQMRALAARGFRAVAPDLRGYGDSDAPPGRDSYTVLHLVGDLVALIADVGQPRVFVAAHDWGAAVAWQLCLLRPDLVTAFVALSVEYHPRNPTRSPVQTLRAVCGDGHYICFFQKPGVAEAEFGRGDIKCLLKKFYGMRKAAPLIIPPGKTLFDSIDSDGTCPAWLSEEDISYYAEKFEKTGFTGGLNYYRCIDLNWELTAPWTGVPIKVPTKFIVGDQDLTYNIPGVKDYIHKGGLKACVPNLEDVVVMEGVAHFINQEKPDEVSDHICGKPSASAGKRRIPAEMPNLKPPAGRAGGNHDGALPLAEQAEDGLDFQTLAAARADRSIDRGGALYEMAAAAVRHREVEVASGVRLHVAESGPEGGPVALLVHGFPELWYSWRHQMRALAARGFRAVAPDLRGYGDSDAPQGRDSYTVLHLVGDLVALIADLGRPQVFVAGHDWGAVVAWQLCLLRPDLVTAHVSLSVEYQPRHPRMSVLQAVRVLCGDDHYVCRFQKPGVAEAEFARLDLNHLFKMVFGMRKPATIILPQDKTFFDAIDSDGTCPPWLSEEDISYYADKFGKTGFTGGFNYYRCIDLDWELTAPWTGALINVPTKFIVGDLDLTYNTPGVKDYIHKGGFKANVPNLEDVVVLEGVGHFINQEKPDEVSEHICEFFSKFLM</sequence>
<protein>
    <recommendedName>
        <fullName evidence="2">soluble epoxide hydrolase</fullName>
        <ecNumber evidence="2">3.3.2.10</ecNumber>
    </recommendedName>
</protein>
<comment type="similarity">
    <text evidence="4">Belongs to the AB hydrolase superfamily. Epoxide hydrolase family.</text>
</comment>
<comment type="catalytic activity">
    <reaction evidence="7">
        <text>(24S)-24,25-epoxycucurbitadienol + H2O = (24R)-24,25-dihydroxycucurbitadienol</text>
        <dbReference type="Rhea" id="RHEA:81855"/>
        <dbReference type="ChEBI" id="CHEBI:15377"/>
        <dbReference type="ChEBI" id="CHEBI:229949"/>
        <dbReference type="ChEBI" id="CHEBI:229950"/>
    </reaction>
    <physiologicalReaction direction="left-to-right" evidence="7">
        <dbReference type="Rhea" id="RHEA:81856"/>
    </physiologicalReaction>
</comment>
<dbReference type="SUPFAM" id="SSF53474">
    <property type="entry name" value="alpha/beta-Hydrolases"/>
    <property type="match status" value="2"/>
</dbReference>
<comment type="function">
    <text evidence="6">Epoxide hydrolase involved in the biosynthesis of cucurbitacin and mogroside tetracyclic triterpene natural products (e.g. siamenoside I and mogrosides IV, V and VI). Cucurbitacins have cytotoxic properties and exhibit deterrent taste as a defense barrier against herbivores. Mogrosides are nonsugar highly oxygenated compounds used as high-intensity zero-calorie sweeteners; they also possess pharmacological properties such as regulating immunity, lowering blood sugar and lipid levels, protecting the liver, and acting as antioxidants and antitumor agents. Catalyzes the hydrolysis of aromatic epoxide-containing substrates, such as the conversion of 24,25-epoxycucurbitadienol to 24,25-dihydroxycucurbitadienol.</text>
</comment>
<organism evidence="9">
    <name type="scientific">Oryza glumipatula</name>
    <dbReference type="NCBI Taxonomy" id="40148"/>
    <lineage>
        <taxon>Eukaryota</taxon>
        <taxon>Viridiplantae</taxon>
        <taxon>Streptophyta</taxon>
        <taxon>Embryophyta</taxon>
        <taxon>Tracheophyta</taxon>
        <taxon>Spermatophyta</taxon>
        <taxon>Magnoliopsida</taxon>
        <taxon>Liliopsida</taxon>
        <taxon>Poales</taxon>
        <taxon>Poaceae</taxon>
        <taxon>BOP clade</taxon>
        <taxon>Oryzoideae</taxon>
        <taxon>Oryzeae</taxon>
        <taxon>Oryzinae</taxon>
        <taxon>Oryza</taxon>
    </lineage>
</organism>
<dbReference type="EnsemblPlants" id="OGLUM01G11120.2">
    <property type="protein sequence ID" value="OGLUM01G11120.2"/>
    <property type="gene ID" value="OGLUM01G11120"/>
</dbReference>
<keyword evidence="3" id="KW-0378">Hydrolase</keyword>
<dbReference type="GO" id="GO:0004301">
    <property type="term" value="F:epoxide hydrolase activity"/>
    <property type="evidence" value="ECO:0007669"/>
    <property type="project" value="UniProtKB-EC"/>
</dbReference>
<evidence type="ECO:0000256" key="1">
    <source>
        <dbReference type="ARBA" id="ARBA00004721"/>
    </source>
</evidence>
<evidence type="ECO:0000256" key="6">
    <source>
        <dbReference type="ARBA" id="ARBA00058358"/>
    </source>
</evidence>
<evidence type="ECO:0000256" key="4">
    <source>
        <dbReference type="ARBA" id="ARBA00038334"/>
    </source>
</evidence>
<dbReference type="AlphaFoldDB" id="A0A0D9Y675"/>
<evidence type="ECO:0000313" key="9">
    <source>
        <dbReference type="EnsemblPlants" id="OGLUM01G11120.2"/>
    </source>
</evidence>
<comment type="pathway">
    <text evidence="1">Secondary metabolite biosynthesis; terpenoid biosynthesis.</text>
</comment>
<feature type="domain" description="AB hydrolase-1" evidence="8">
    <location>
        <begin position="30"/>
        <end position="133"/>
    </location>
</feature>
<dbReference type="InterPro" id="IPR029058">
    <property type="entry name" value="AB_hydrolase_fold"/>
</dbReference>
<dbReference type="EC" id="3.3.2.10" evidence="2"/>
<evidence type="ECO:0000313" key="10">
    <source>
        <dbReference type="Proteomes" id="UP000026961"/>
    </source>
</evidence>
<name>A0A0D9Y675_9ORYZ</name>
<dbReference type="FunFam" id="3.40.50.1820:FF:000161">
    <property type="entry name" value="Epoxide hydrolase"/>
    <property type="match status" value="2"/>
</dbReference>
<proteinExistence type="inferred from homology"/>
<dbReference type="Gramene" id="OGLUM01G11120.2">
    <property type="protein sequence ID" value="OGLUM01G11120.2"/>
    <property type="gene ID" value="OGLUM01G11120"/>
</dbReference>
<keyword evidence="10" id="KW-1185">Reference proteome</keyword>
<evidence type="ECO:0000259" key="8">
    <source>
        <dbReference type="Pfam" id="PF00561"/>
    </source>
</evidence>
<evidence type="ECO:0000256" key="2">
    <source>
        <dbReference type="ARBA" id="ARBA00013006"/>
    </source>
</evidence>
<dbReference type="eggNOG" id="KOG4178">
    <property type="taxonomic scope" value="Eukaryota"/>
</dbReference>
<dbReference type="Gene3D" id="3.40.50.1820">
    <property type="entry name" value="alpha/beta hydrolase"/>
    <property type="match status" value="2"/>
</dbReference>
<evidence type="ECO:0000256" key="7">
    <source>
        <dbReference type="ARBA" id="ARBA00093212"/>
    </source>
</evidence>
<dbReference type="Proteomes" id="UP000026961">
    <property type="component" value="Chromosome 1"/>
</dbReference>
<dbReference type="InterPro" id="IPR000073">
    <property type="entry name" value="AB_hydrolase_1"/>
</dbReference>
<dbReference type="PANTHER" id="PTHR43329">
    <property type="entry name" value="EPOXIDE HYDROLASE"/>
    <property type="match status" value="1"/>
</dbReference>
<dbReference type="PRINTS" id="PR00412">
    <property type="entry name" value="EPOXHYDRLASE"/>
</dbReference>